<dbReference type="Pfam" id="PF13561">
    <property type="entry name" value="adh_short_C2"/>
    <property type="match status" value="1"/>
</dbReference>
<evidence type="ECO:0000313" key="3">
    <source>
        <dbReference type="EMBL" id="MBW8487560.1"/>
    </source>
</evidence>
<dbReference type="PANTHER" id="PTHR43157:SF31">
    <property type="entry name" value="PHOSPHATIDYLINOSITOL-GLYCAN BIOSYNTHESIS CLASS F PROTEIN"/>
    <property type="match status" value="1"/>
</dbReference>
<keyword evidence="1" id="KW-0560">Oxidoreductase</keyword>
<reference evidence="3 4" key="1">
    <citation type="submission" date="2021-07" db="EMBL/GenBank/DDBJ databases">
        <title>Actinomadura sp. PM05-2 isolated from lichen.</title>
        <authorList>
            <person name="Somphong A."/>
            <person name="Phongsopitanun W."/>
            <person name="Tanasupawat S."/>
            <person name="Peongsungnone V."/>
        </authorList>
    </citation>
    <scope>NUCLEOTIDE SEQUENCE [LARGE SCALE GENOMIC DNA]</scope>
    <source>
        <strain evidence="3 4">PM05-2</strain>
    </source>
</reference>
<dbReference type="PANTHER" id="PTHR43157">
    <property type="entry name" value="PHOSPHATIDYLINOSITOL-GLYCAN BIOSYNTHESIS CLASS F PROTEIN-RELATED"/>
    <property type="match status" value="1"/>
</dbReference>
<dbReference type="PRINTS" id="PR00080">
    <property type="entry name" value="SDRFAMILY"/>
</dbReference>
<dbReference type="PRINTS" id="PR00081">
    <property type="entry name" value="GDHRDH"/>
</dbReference>
<dbReference type="Gene3D" id="3.40.50.720">
    <property type="entry name" value="NAD(P)-binding Rossmann-like Domain"/>
    <property type="match status" value="1"/>
</dbReference>
<dbReference type="SUPFAM" id="SSF51735">
    <property type="entry name" value="NAD(P)-binding Rossmann-fold domains"/>
    <property type="match status" value="1"/>
</dbReference>
<accession>A0ABS7G5P6</accession>
<dbReference type="Pfam" id="PF00106">
    <property type="entry name" value="adh_short"/>
    <property type="match status" value="1"/>
</dbReference>
<evidence type="ECO:0000313" key="4">
    <source>
        <dbReference type="Proteomes" id="UP000774570"/>
    </source>
</evidence>
<dbReference type="InterPro" id="IPR036291">
    <property type="entry name" value="NAD(P)-bd_dom_sf"/>
</dbReference>
<proteinExistence type="inferred from homology"/>
<sequence>MTDNRIAVVTGATSGIGKEIARGLVRDGFRVGIVGRGQVRGDDTRAELEAEAPGARVDSFLADLSSRAEVRGLAGAVRERYGRLDVLVNNAGVHNLRAKVSVDGFDRMVATNHLGPFLLTNLLLGLLKRSAPARIVVVASEAHRQNDLRDDVAGLAEPASYGPLGSLRVYGRTKLLNILFTQELAERLAGTGVVVNAVCPGMVATGLTREFPAARRLLPALSRTPVLRTPAQGARMALRLALDPAYAETSGGFYSSTPGGGLLPAAAKTRDAALRRAVWERSSQLAGLPAR</sequence>
<comment type="caution">
    <text evidence="3">The sequence shown here is derived from an EMBL/GenBank/DDBJ whole genome shotgun (WGS) entry which is preliminary data.</text>
</comment>
<gene>
    <name evidence="3" type="ORF">K1Y72_34765</name>
</gene>
<organism evidence="3 4">
    <name type="scientific">Actinomadura parmotrematis</name>
    <dbReference type="NCBI Taxonomy" id="2864039"/>
    <lineage>
        <taxon>Bacteria</taxon>
        <taxon>Bacillati</taxon>
        <taxon>Actinomycetota</taxon>
        <taxon>Actinomycetes</taxon>
        <taxon>Streptosporangiales</taxon>
        <taxon>Thermomonosporaceae</taxon>
        <taxon>Actinomadura</taxon>
    </lineage>
</organism>
<dbReference type="EMBL" id="JAIBOA010000036">
    <property type="protein sequence ID" value="MBW8487560.1"/>
    <property type="molecule type" value="Genomic_DNA"/>
</dbReference>
<dbReference type="RefSeq" id="WP_220170796.1">
    <property type="nucleotide sequence ID" value="NZ_JAIBOA010000036.1"/>
</dbReference>
<dbReference type="InterPro" id="IPR002347">
    <property type="entry name" value="SDR_fam"/>
</dbReference>
<keyword evidence="4" id="KW-1185">Reference proteome</keyword>
<dbReference type="Proteomes" id="UP000774570">
    <property type="component" value="Unassembled WGS sequence"/>
</dbReference>
<evidence type="ECO:0000256" key="2">
    <source>
        <dbReference type="RuleBase" id="RU000363"/>
    </source>
</evidence>
<comment type="similarity">
    <text evidence="2">Belongs to the short-chain dehydrogenases/reductases (SDR) family.</text>
</comment>
<name>A0ABS7G5P6_9ACTN</name>
<evidence type="ECO:0000256" key="1">
    <source>
        <dbReference type="ARBA" id="ARBA00023002"/>
    </source>
</evidence>
<protein>
    <submittedName>
        <fullName evidence="3">SDR family NAD(P)-dependent oxidoreductase</fullName>
    </submittedName>
</protein>